<feature type="transmembrane region" description="Helical" evidence="2">
    <location>
        <begin position="130"/>
        <end position="150"/>
    </location>
</feature>
<organism evidence="3 4">
    <name type="scientific">Amanita thiersii Skay4041</name>
    <dbReference type="NCBI Taxonomy" id="703135"/>
    <lineage>
        <taxon>Eukaryota</taxon>
        <taxon>Fungi</taxon>
        <taxon>Dikarya</taxon>
        <taxon>Basidiomycota</taxon>
        <taxon>Agaricomycotina</taxon>
        <taxon>Agaricomycetes</taxon>
        <taxon>Agaricomycetidae</taxon>
        <taxon>Agaricales</taxon>
        <taxon>Pluteineae</taxon>
        <taxon>Amanitaceae</taxon>
        <taxon>Amanita</taxon>
    </lineage>
</organism>
<evidence type="ECO:0000313" key="4">
    <source>
        <dbReference type="Proteomes" id="UP000242287"/>
    </source>
</evidence>
<dbReference type="AlphaFoldDB" id="A0A2A9NDP7"/>
<evidence type="ECO:0000256" key="1">
    <source>
        <dbReference type="SAM" id="MobiDB-lite"/>
    </source>
</evidence>
<gene>
    <name evidence="3" type="ORF">AMATHDRAFT_6039</name>
</gene>
<feature type="region of interest" description="Disordered" evidence="1">
    <location>
        <begin position="190"/>
        <end position="215"/>
    </location>
</feature>
<evidence type="ECO:0000256" key="2">
    <source>
        <dbReference type="SAM" id="Phobius"/>
    </source>
</evidence>
<dbReference type="OrthoDB" id="3256800at2759"/>
<reference evidence="3 4" key="1">
    <citation type="submission" date="2014-02" db="EMBL/GenBank/DDBJ databases">
        <title>Transposable element dynamics among asymbiotic and ectomycorrhizal Amanita fungi.</title>
        <authorList>
            <consortium name="DOE Joint Genome Institute"/>
            <person name="Hess J."/>
            <person name="Skrede I."/>
            <person name="Wolfe B."/>
            <person name="LaButti K."/>
            <person name="Ohm R.A."/>
            <person name="Grigoriev I.V."/>
            <person name="Pringle A."/>
        </authorList>
    </citation>
    <scope>NUCLEOTIDE SEQUENCE [LARGE SCALE GENOMIC DNA]</scope>
    <source>
        <strain evidence="3 4">SKay4041</strain>
    </source>
</reference>
<name>A0A2A9NDP7_9AGAR</name>
<dbReference type="Proteomes" id="UP000242287">
    <property type="component" value="Unassembled WGS sequence"/>
</dbReference>
<keyword evidence="2" id="KW-1133">Transmembrane helix</keyword>
<sequence>MSSINVAGYNEAMAVRYAYLSGAVLITYEFIIQFGNEVELFWAFLTIGEAVAMGTVFGIPNEKMIGTNEPFEGVFTCADADPSDGSHWVVYYWVSTLVIETILLGLAVRKAWENRSETGSGLMRQLTRESVLYFVTIFWIYAANLAMWVVNRASMDSVSGIYRLTEGVDYDKRAANSIWIRGAEHICEPTPDSSATDAPPKRHNFRGREATTDNI</sequence>
<feature type="compositionally biased region" description="Basic and acidic residues" evidence="1">
    <location>
        <begin position="206"/>
        <end position="215"/>
    </location>
</feature>
<keyword evidence="4" id="KW-1185">Reference proteome</keyword>
<accession>A0A2A9NDP7</accession>
<proteinExistence type="predicted"/>
<dbReference type="EMBL" id="KZ302073">
    <property type="protein sequence ID" value="PFH48188.1"/>
    <property type="molecule type" value="Genomic_DNA"/>
</dbReference>
<evidence type="ECO:0000313" key="3">
    <source>
        <dbReference type="EMBL" id="PFH48188.1"/>
    </source>
</evidence>
<protein>
    <submittedName>
        <fullName evidence="3">Uncharacterized protein</fullName>
    </submittedName>
</protein>
<feature type="transmembrane region" description="Helical" evidence="2">
    <location>
        <begin position="90"/>
        <end position="109"/>
    </location>
</feature>
<keyword evidence="2" id="KW-0472">Membrane</keyword>
<keyword evidence="2" id="KW-0812">Transmembrane</keyword>
<feature type="transmembrane region" description="Helical" evidence="2">
    <location>
        <begin position="12"/>
        <end position="31"/>
    </location>
</feature>